<dbReference type="AlphaFoldDB" id="A0A6V7SUH7"/>
<evidence type="ECO:0000256" key="1">
    <source>
        <dbReference type="SAM" id="MobiDB-lite"/>
    </source>
</evidence>
<feature type="compositionally biased region" description="Polar residues" evidence="1">
    <location>
        <begin position="381"/>
        <end position="391"/>
    </location>
</feature>
<feature type="region of interest" description="Disordered" evidence="1">
    <location>
        <begin position="476"/>
        <end position="561"/>
    </location>
</feature>
<sequence>MGMESCEIFREIDELFINYKANEEQFSSEHGLYNKYCPGKSGSKICETDYEKLNAIFGYAYTELAQNNLMDLDDENDLSADFLIMGLSNILYKLSKDQSLSLKDAFKKYLSSHGGFNYSSILYNKKYFSGSNIGIMNGFYFLFQQICETINRFNKPNAQQHEHISNIAQCYIIYDTLYNFVYRCGPYLQLFNHLKAIYDEFIDAVIKVHGNDQALRSNLKKLSSIDTTKFKSEFNSKGCKKLHEKLTTKTPQIIKTAVKMLDDVGKRKNGDGSQNTGADEDEDLNLDDEEDDDDEDDDNEDDDYEDDEDEDGGDDPGKDIVDDGEKKDGTIDNAPVNLSDQSSISGGDPNQPKSGTTNNADDSNGKEQTLENKQNSDKSPEGSSGTQSTKENTQESKDDTKENQDATQKTLLMKKESIVDALKVMKPTSNLFKPYFLSFYNTLTDIGNNAYKKTLQTLQNTSSKLIEFANELNNAINQPNKETGTPPPSDNGLKPGGSGSDPPPSDDPPVNIPPVPHSSQNSQTEPTKQSGTEHKQDEGPKEKGPQPALTIQGPSDGSINTSYVQATKPDNSGININGIISKSVISMDIFKKHKLTAVSVIGIAIPITLAIMYKYLSSGWRKEMKRKKNMKRVINSIGGKRTVQIIISSSSHKKQTKKSINSVYGKKSPLLNIYKLMQADPIPFINLFFLLTFFVYKRKYDYLEL</sequence>
<feature type="compositionally biased region" description="Polar residues" evidence="1">
    <location>
        <begin position="517"/>
        <end position="530"/>
    </location>
</feature>
<evidence type="ECO:0000313" key="3">
    <source>
        <dbReference type="EMBL" id="CAD2103340.1"/>
    </source>
</evidence>
<feature type="compositionally biased region" description="Basic and acidic residues" evidence="1">
    <location>
        <begin position="363"/>
        <end position="380"/>
    </location>
</feature>
<gene>
    <name evidence="3" type="ORF">PVPCR_0803610</name>
</gene>
<keyword evidence="2" id="KW-1133">Transmembrane helix</keyword>
<keyword evidence="2" id="KW-0812">Transmembrane</keyword>
<feature type="transmembrane region" description="Helical" evidence="2">
    <location>
        <begin position="595"/>
        <end position="616"/>
    </location>
</feature>
<proteinExistence type="predicted"/>
<dbReference type="Proteomes" id="UP000515268">
    <property type="component" value="Chromosome PVPCR_08"/>
</dbReference>
<feature type="compositionally biased region" description="Acidic residues" evidence="1">
    <location>
        <begin position="278"/>
        <end position="314"/>
    </location>
</feature>
<feature type="compositionally biased region" description="Polar residues" evidence="1">
    <location>
        <begin position="552"/>
        <end position="561"/>
    </location>
</feature>
<name>A0A6V7SUH7_PLAVN</name>
<feature type="region of interest" description="Disordered" evidence="1">
    <location>
        <begin position="264"/>
        <end position="413"/>
    </location>
</feature>
<feature type="compositionally biased region" description="Polar residues" evidence="1">
    <location>
        <begin position="336"/>
        <end position="345"/>
    </location>
</feature>
<feature type="transmembrane region" description="Helical" evidence="2">
    <location>
        <begin position="676"/>
        <end position="696"/>
    </location>
</feature>
<keyword evidence="4" id="KW-1185">Reference proteome</keyword>
<dbReference type="OrthoDB" id="373051at2759"/>
<evidence type="ECO:0000313" key="4">
    <source>
        <dbReference type="Proteomes" id="UP000515268"/>
    </source>
</evidence>
<keyword evidence="2" id="KW-0472">Membrane</keyword>
<evidence type="ECO:0000256" key="2">
    <source>
        <dbReference type="SAM" id="Phobius"/>
    </source>
</evidence>
<dbReference type="VEuPathDB" id="PlasmoDB:PVPCR_0803610"/>
<feature type="compositionally biased region" description="Basic and acidic residues" evidence="1">
    <location>
        <begin position="315"/>
        <end position="330"/>
    </location>
</feature>
<dbReference type="InterPro" id="IPR006477">
    <property type="entry name" value="Yir_bir_cir"/>
</dbReference>
<protein>
    <submittedName>
        <fullName evidence="3">PIR protein CIR protein</fullName>
    </submittedName>
</protein>
<feature type="compositionally biased region" description="Polar residues" evidence="1">
    <location>
        <begin position="351"/>
        <end position="362"/>
    </location>
</feature>
<feature type="compositionally biased region" description="Basic and acidic residues" evidence="1">
    <location>
        <begin position="392"/>
        <end position="404"/>
    </location>
</feature>
<feature type="compositionally biased region" description="Basic and acidic residues" evidence="1">
    <location>
        <begin position="531"/>
        <end position="544"/>
    </location>
</feature>
<dbReference type="InterPro" id="IPR016024">
    <property type="entry name" value="ARM-type_fold"/>
</dbReference>
<feature type="compositionally biased region" description="Pro residues" evidence="1">
    <location>
        <begin position="501"/>
        <end position="516"/>
    </location>
</feature>
<dbReference type="SUPFAM" id="SSF48371">
    <property type="entry name" value="ARM repeat"/>
    <property type="match status" value="1"/>
</dbReference>
<organism evidence="3 4">
    <name type="scientific">Plasmodium vinckei petteri</name>
    <dbReference type="NCBI Taxonomy" id="138298"/>
    <lineage>
        <taxon>Eukaryota</taxon>
        <taxon>Sar</taxon>
        <taxon>Alveolata</taxon>
        <taxon>Apicomplexa</taxon>
        <taxon>Aconoidasida</taxon>
        <taxon>Haemosporida</taxon>
        <taxon>Plasmodiidae</taxon>
        <taxon>Plasmodium</taxon>
        <taxon>Plasmodium (Vinckeia)</taxon>
    </lineage>
</organism>
<reference evidence="3 4" key="1">
    <citation type="submission" date="2020-08" db="EMBL/GenBank/DDBJ databases">
        <authorList>
            <person name="Ramaprasad A."/>
        </authorList>
    </citation>
    <scope>NUCLEOTIDE SEQUENCE [LARGE SCALE GENOMIC DNA]</scope>
</reference>
<dbReference type="EMBL" id="LR865413">
    <property type="protein sequence ID" value="CAD2103340.1"/>
    <property type="molecule type" value="Genomic_DNA"/>
</dbReference>
<dbReference type="Pfam" id="PF06022">
    <property type="entry name" value="Cir_Bir_Yir"/>
    <property type="match status" value="1"/>
</dbReference>
<accession>A0A6V7SUH7</accession>